<evidence type="ECO:0000313" key="2">
    <source>
        <dbReference type="Proteomes" id="UP001449178"/>
    </source>
</evidence>
<keyword evidence="2" id="KW-1185">Reference proteome</keyword>
<dbReference type="Proteomes" id="UP001449178">
    <property type="component" value="Chromosome"/>
</dbReference>
<sequence length="345" mass="39701">MKAGLIKTLHYSLFLVLMMTGMSIAMEKNNPQVKYQLRFRVNNIPCLVRINDVFVYNTRDTGNAIPGQISFGQDITQYLDQGQNMLSIEATNLAEYINSKRIEQSYCEVDILATVKNPTTGDMESKIVSNIRYSYEDKPKDSKLIFPYLLSVSESNINLDERLSSNEIELKQLPYIYDGNKEPAQKTLASRSFVVNNYQPFSWVNDSTPFENTPENKKMLWDKYQEILKAVAEKDKKAVRQLVEPGVTDMAKYYGDSNAEGQFEFSFADTFAHYFNLNPDVYEANPLTIDDYDLEIYAGGKLFRLNRKGYTLISPLRWENSVRGTTRVYNPIFTFIDGEIGMAWF</sequence>
<dbReference type="RefSeq" id="WP_026878726.1">
    <property type="nucleotide sequence ID" value="NZ_AZOD01000012.1"/>
</dbReference>
<accession>A0ABZ3C1A6</accession>
<protein>
    <recommendedName>
        <fullName evidence="3">DUF4424 domain-containing protein</fullName>
    </recommendedName>
</protein>
<evidence type="ECO:0000313" key="1">
    <source>
        <dbReference type="EMBL" id="WZW88573.1"/>
    </source>
</evidence>
<gene>
    <name evidence="1" type="ORF">WMO13_04090</name>
</gene>
<reference evidence="1 2" key="1">
    <citation type="submission" date="2024-03" db="EMBL/GenBank/DDBJ databases">
        <title>Complete Genome Sequence and Annotation of Ignatzschineria larvae DSM 13226.</title>
        <authorList>
            <person name="Cantrell E."/>
            <person name="Burcham Z.M."/>
        </authorList>
    </citation>
    <scope>NUCLEOTIDE SEQUENCE [LARGE SCALE GENOMIC DNA]</scope>
    <source>
        <strain evidence="1 2">DSM 13226</strain>
    </source>
</reference>
<organism evidence="1 2">
    <name type="scientific">Ignatzschineria larvae DSM 13226</name>
    <dbReference type="NCBI Taxonomy" id="1111732"/>
    <lineage>
        <taxon>Bacteria</taxon>
        <taxon>Pseudomonadati</taxon>
        <taxon>Pseudomonadota</taxon>
        <taxon>Gammaproteobacteria</taxon>
        <taxon>Cardiobacteriales</taxon>
        <taxon>Ignatzschineriaceae</taxon>
        <taxon>Ignatzschineria</taxon>
    </lineage>
</organism>
<evidence type="ECO:0008006" key="3">
    <source>
        <dbReference type="Google" id="ProtNLM"/>
    </source>
</evidence>
<proteinExistence type="predicted"/>
<dbReference type="EMBL" id="CP150637">
    <property type="protein sequence ID" value="WZW88573.1"/>
    <property type="molecule type" value="Genomic_DNA"/>
</dbReference>
<name>A0ABZ3C1A6_9GAMM</name>